<organism evidence="7 8">
    <name type="scientific">Persephonella atlantica</name>
    <dbReference type="NCBI Taxonomy" id="2699429"/>
    <lineage>
        <taxon>Bacteria</taxon>
        <taxon>Pseudomonadati</taxon>
        <taxon>Aquificota</taxon>
        <taxon>Aquificia</taxon>
        <taxon>Aquificales</taxon>
        <taxon>Hydrogenothermaceae</taxon>
        <taxon>Persephonella</taxon>
    </lineage>
</organism>
<dbReference type="SMART" id="SM00304">
    <property type="entry name" value="HAMP"/>
    <property type="match status" value="2"/>
</dbReference>
<keyword evidence="4" id="KW-0472">Membrane</keyword>
<evidence type="ECO:0000313" key="7">
    <source>
        <dbReference type="EMBL" id="MBK3331638.1"/>
    </source>
</evidence>
<dbReference type="InterPro" id="IPR004089">
    <property type="entry name" value="MCPsignal_dom"/>
</dbReference>
<evidence type="ECO:0000256" key="1">
    <source>
        <dbReference type="ARBA" id="ARBA00023224"/>
    </source>
</evidence>
<accession>A0ABS1GFD2</accession>
<dbReference type="Pfam" id="PF00015">
    <property type="entry name" value="MCPsignal"/>
    <property type="match status" value="1"/>
</dbReference>
<feature type="domain" description="Methyl-accepting transducer" evidence="5">
    <location>
        <begin position="391"/>
        <end position="648"/>
    </location>
</feature>
<feature type="transmembrane region" description="Helical" evidence="4">
    <location>
        <begin position="310"/>
        <end position="335"/>
    </location>
</feature>
<gene>
    <name evidence="7" type="ORF">GWK41_00995</name>
</gene>
<keyword evidence="8" id="KW-1185">Reference proteome</keyword>
<dbReference type="SMART" id="SM00283">
    <property type="entry name" value="MA"/>
    <property type="match status" value="1"/>
</dbReference>
<evidence type="ECO:0000313" key="8">
    <source>
        <dbReference type="Proteomes" id="UP000772812"/>
    </source>
</evidence>
<dbReference type="InterPro" id="IPR004090">
    <property type="entry name" value="Chemotax_Me-accpt_rcpt"/>
</dbReference>
<dbReference type="InterPro" id="IPR013587">
    <property type="entry name" value="Nitrate/nitrite_sensing"/>
</dbReference>
<dbReference type="PANTHER" id="PTHR32089:SF112">
    <property type="entry name" value="LYSOZYME-LIKE PROTEIN-RELATED"/>
    <property type="match status" value="1"/>
</dbReference>
<evidence type="ECO:0000256" key="3">
    <source>
        <dbReference type="PROSITE-ProRule" id="PRU00284"/>
    </source>
</evidence>
<dbReference type="Pfam" id="PF08376">
    <property type="entry name" value="NIT"/>
    <property type="match status" value="1"/>
</dbReference>
<evidence type="ECO:0000259" key="5">
    <source>
        <dbReference type="PROSITE" id="PS50111"/>
    </source>
</evidence>
<keyword evidence="1 3" id="KW-0807">Transducer</keyword>
<evidence type="ECO:0000259" key="6">
    <source>
        <dbReference type="PROSITE" id="PS50885"/>
    </source>
</evidence>
<dbReference type="Gene3D" id="1.10.287.950">
    <property type="entry name" value="Methyl-accepting chemotaxis protein"/>
    <property type="match status" value="1"/>
</dbReference>
<name>A0ABS1GFD2_9AQUI</name>
<dbReference type="PRINTS" id="PR00260">
    <property type="entry name" value="CHEMTRNSDUCR"/>
</dbReference>
<keyword evidence="4" id="KW-1133">Transmembrane helix</keyword>
<keyword evidence="4" id="KW-0812">Transmembrane</keyword>
<proteinExistence type="inferred from homology"/>
<dbReference type="RefSeq" id="WP_200673053.1">
    <property type="nucleotide sequence ID" value="NZ_JAACYA010000001.1"/>
</dbReference>
<protein>
    <submittedName>
        <fullName evidence="7">Methyl-accepting chemotaxis protein</fullName>
    </submittedName>
</protein>
<dbReference type="PANTHER" id="PTHR32089">
    <property type="entry name" value="METHYL-ACCEPTING CHEMOTAXIS PROTEIN MCPB"/>
    <property type="match status" value="1"/>
</dbReference>
<dbReference type="EMBL" id="JAACYA010000001">
    <property type="protein sequence ID" value="MBK3331638.1"/>
    <property type="molecule type" value="Genomic_DNA"/>
</dbReference>
<feature type="domain" description="HAMP" evidence="6">
    <location>
        <begin position="333"/>
        <end position="386"/>
    </location>
</feature>
<evidence type="ECO:0000256" key="2">
    <source>
        <dbReference type="ARBA" id="ARBA00029447"/>
    </source>
</evidence>
<sequence>MNIFNRMSIKKKVLILTALPLITTILYAFILLQQNFRLYTEQSFLENSVILSTKISAVIHEIQKERGRTAGYIGSGGEKFLIELKNQRTLTDQKIQQLKTYISKSITKVPPETQRELNKAMDMIRQIPSMRKKVDTLSIKLSQAIKFYTDINNQFLKTIGSFARNSSDAKVTKELTAYMNFLLAKEKMGIERAVLSAVFARNRFTKELYFRFVSLISQQKAFLKSFEFSAPDKFLQIYRNTVSGEDIEEVKRMEEVALRLSETGGFNIDPSYWFNRITGKINLMKKAEDEMSQILISDIGNLRSISFRKLIVISTVSLIVVSLIVFVGTVINGSISRTITKIQKQLKEIADKKDFTMKITVDTDDEMKSIADSVNYLINASRKALEQAKISAQENTSIAAELSATSLEIEKRSEEEATIVRKTTERAVSMQKPLEESVIKLDKTRSEIKKANSILKNTQQQILSLINTVQKSADEEGKIVQELENLRETTDKTKDVLKLIEDIANQTNLLALNAAIEAARAGEAGKGFAVVADEVRNLAEKSREYVENITETIVELIGEINSISEKISINSQNVSGLAQKSKSVEEDVNSVSKVMEETVKVSEDASESIKVIVREIKSIIQEIEKINQLSSANTRSVEEIAKAAEHLYSMTEQLSRILEEFQT</sequence>
<dbReference type="PROSITE" id="PS50111">
    <property type="entry name" value="CHEMOTAXIS_TRANSDUC_2"/>
    <property type="match status" value="1"/>
</dbReference>
<dbReference type="Proteomes" id="UP000772812">
    <property type="component" value="Unassembled WGS sequence"/>
</dbReference>
<dbReference type="PROSITE" id="PS50885">
    <property type="entry name" value="HAMP"/>
    <property type="match status" value="1"/>
</dbReference>
<comment type="similarity">
    <text evidence="2">Belongs to the methyl-accepting chemotaxis (MCP) protein family.</text>
</comment>
<reference evidence="7 8" key="1">
    <citation type="journal article" date="2021" name="Syst. Appl. Microbiol.">
        <title>Persephonella atlantica sp. nov.: How to adapt to physico-chemical gradients in high temperature hydrothermal habitats.</title>
        <authorList>
            <person name="Francois D.X."/>
            <person name="Godfroy A."/>
            <person name="Mathien C."/>
            <person name="Aube J."/>
            <person name="Cathalot C."/>
            <person name="Lesongeur F."/>
            <person name="L'Haridon S."/>
            <person name="Philippon X."/>
            <person name="Roussel E.G."/>
        </authorList>
    </citation>
    <scope>NUCLEOTIDE SEQUENCE [LARGE SCALE GENOMIC DNA]</scope>
    <source>
        <strain evidence="7 8">MO1340</strain>
    </source>
</reference>
<dbReference type="SUPFAM" id="SSF58104">
    <property type="entry name" value="Methyl-accepting chemotaxis protein (MCP) signaling domain"/>
    <property type="match status" value="1"/>
</dbReference>
<evidence type="ECO:0000256" key="4">
    <source>
        <dbReference type="SAM" id="Phobius"/>
    </source>
</evidence>
<dbReference type="InterPro" id="IPR003660">
    <property type="entry name" value="HAMP_dom"/>
</dbReference>
<comment type="caution">
    <text evidence="7">The sequence shown here is derived from an EMBL/GenBank/DDBJ whole genome shotgun (WGS) entry which is preliminary data.</text>
</comment>